<protein>
    <recommendedName>
        <fullName evidence="2">histidine kinase</fullName>
        <ecNumber evidence="2">2.7.13.3</ecNumber>
    </recommendedName>
</protein>
<dbReference type="OrthoDB" id="921707at2"/>
<dbReference type="InterPro" id="IPR050351">
    <property type="entry name" value="BphY/WalK/GraS-like"/>
</dbReference>
<dbReference type="FunFam" id="3.30.565.10:FF:000006">
    <property type="entry name" value="Sensor histidine kinase WalK"/>
    <property type="match status" value="1"/>
</dbReference>
<keyword evidence="4" id="KW-0808">Transferase</keyword>
<name>A0A4U0H9J2_9SPHI</name>
<dbReference type="GO" id="GO:0000155">
    <property type="term" value="F:phosphorelay sensor kinase activity"/>
    <property type="evidence" value="ECO:0007669"/>
    <property type="project" value="InterPro"/>
</dbReference>
<sequence>MLNKYKILMLMIVLTLVGIIVVLSIWLLDSYKSREELVVSDIERSLFNVIQRYYDDHEESFRELRARNNKQNGDRFINRIAEMYPGLDKNKLSAILDSLGKERRKTFERKRTRSAESEEPAQIVPSFMLQNIEFNNTTLRQMNIMLDEFLRSKHISVPVNITLEILDSLPRHSTPTQIRVDEFGNLTTRPILINSHNNEFLIAKIDDPKTYILVKMGWQLVLSLILVLALIGSFIYLLWTINRQNKLALMHKTFVNNMTHELKTPIATVMAAIEAVQRYGAKEDRLRMEKYLDLSRRELDHLSQMIERVLHFDMNGANGVKLEFANFDVIRLINTCIESAKISLHKDVRFSVMSTSPSVFIDADEAHLKNVVTNLIDNAIKYSVGSIDIAISIVVGPKDIEIRIKDNGLGIAPVYHKDIFDRFFRVPTGNLYAVKGFGLGLAYVKQVVDQHNGFIEVESALERGTTFIITLPKSTKI</sequence>
<dbReference type="CDD" id="cd00075">
    <property type="entry name" value="HATPase"/>
    <property type="match status" value="1"/>
</dbReference>
<keyword evidence="6" id="KW-0902">Two-component regulatory system</keyword>
<dbReference type="InterPro" id="IPR004358">
    <property type="entry name" value="Sig_transdc_His_kin-like_C"/>
</dbReference>
<dbReference type="Pfam" id="PF00512">
    <property type="entry name" value="HisKA"/>
    <property type="match status" value="1"/>
</dbReference>
<dbReference type="SMART" id="SM00388">
    <property type="entry name" value="HisKA"/>
    <property type="match status" value="1"/>
</dbReference>
<dbReference type="PRINTS" id="PR00344">
    <property type="entry name" value="BCTRLSENSOR"/>
</dbReference>
<dbReference type="SMART" id="SM00387">
    <property type="entry name" value="HATPase_c"/>
    <property type="match status" value="1"/>
</dbReference>
<dbReference type="GO" id="GO:0016036">
    <property type="term" value="P:cellular response to phosphate starvation"/>
    <property type="evidence" value="ECO:0007669"/>
    <property type="project" value="TreeGrafter"/>
</dbReference>
<keyword evidence="5 9" id="KW-0418">Kinase</keyword>
<dbReference type="Proteomes" id="UP000309872">
    <property type="component" value="Unassembled WGS sequence"/>
</dbReference>
<dbReference type="SUPFAM" id="SSF55874">
    <property type="entry name" value="ATPase domain of HSP90 chaperone/DNA topoisomerase II/histidine kinase"/>
    <property type="match status" value="1"/>
</dbReference>
<evidence type="ECO:0000256" key="2">
    <source>
        <dbReference type="ARBA" id="ARBA00012438"/>
    </source>
</evidence>
<keyword evidence="7" id="KW-0812">Transmembrane</keyword>
<dbReference type="InterPro" id="IPR003594">
    <property type="entry name" value="HATPase_dom"/>
</dbReference>
<dbReference type="EMBL" id="SUKA01000001">
    <property type="protein sequence ID" value="TJY68054.1"/>
    <property type="molecule type" value="Genomic_DNA"/>
</dbReference>
<organism evidence="9 10">
    <name type="scientific">Sphingobacterium alkalisoli</name>
    <dbReference type="NCBI Taxonomy" id="1874115"/>
    <lineage>
        <taxon>Bacteria</taxon>
        <taxon>Pseudomonadati</taxon>
        <taxon>Bacteroidota</taxon>
        <taxon>Sphingobacteriia</taxon>
        <taxon>Sphingobacteriales</taxon>
        <taxon>Sphingobacteriaceae</taxon>
        <taxon>Sphingobacterium</taxon>
    </lineage>
</organism>
<dbReference type="PROSITE" id="PS50109">
    <property type="entry name" value="HIS_KIN"/>
    <property type="match status" value="1"/>
</dbReference>
<dbReference type="InterPro" id="IPR003661">
    <property type="entry name" value="HisK_dim/P_dom"/>
</dbReference>
<accession>A0A4U0H9J2</accession>
<keyword evidence="7" id="KW-0472">Membrane</keyword>
<dbReference type="AlphaFoldDB" id="A0A4U0H9J2"/>
<dbReference type="GO" id="GO:0004721">
    <property type="term" value="F:phosphoprotein phosphatase activity"/>
    <property type="evidence" value="ECO:0007669"/>
    <property type="project" value="TreeGrafter"/>
</dbReference>
<evidence type="ECO:0000313" key="10">
    <source>
        <dbReference type="Proteomes" id="UP000309872"/>
    </source>
</evidence>
<feature type="transmembrane region" description="Helical" evidence="7">
    <location>
        <begin position="216"/>
        <end position="239"/>
    </location>
</feature>
<dbReference type="EC" id="2.7.13.3" evidence="2"/>
<dbReference type="InterPro" id="IPR036097">
    <property type="entry name" value="HisK_dim/P_sf"/>
</dbReference>
<dbReference type="PANTHER" id="PTHR45453">
    <property type="entry name" value="PHOSPHATE REGULON SENSOR PROTEIN PHOR"/>
    <property type="match status" value="1"/>
</dbReference>
<feature type="domain" description="Histidine kinase" evidence="8">
    <location>
        <begin position="257"/>
        <end position="475"/>
    </location>
</feature>
<dbReference type="CDD" id="cd00082">
    <property type="entry name" value="HisKA"/>
    <property type="match status" value="1"/>
</dbReference>
<keyword evidence="10" id="KW-1185">Reference proteome</keyword>
<evidence type="ECO:0000256" key="3">
    <source>
        <dbReference type="ARBA" id="ARBA00022553"/>
    </source>
</evidence>
<evidence type="ECO:0000256" key="6">
    <source>
        <dbReference type="ARBA" id="ARBA00023012"/>
    </source>
</evidence>
<dbReference type="InterPro" id="IPR036890">
    <property type="entry name" value="HATPase_C_sf"/>
</dbReference>
<comment type="caution">
    <text evidence="9">The sequence shown here is derived from an EMBL/GenBank/DDBJ whole genome shotgun (WGS) entry which is preliminary data.</text>
</comment>
<dbReference type="GO" id="GO:0005886">
    <property type="term" value="C:plasma membrane"/>
    <property type="evidence" value="ECO:0007669"/>
    <property type="project" value="TreeGrafter"/>
</dbReference>
<dbReference type="Gene3D" id="3.30.565.10">
    <property type="entry name" value="Histidine kinase-like ATPase, C-terminal domain"/>
    <property type="match status" value="1"/>
</dbReference>
<keyword evidence="7" id="KW-1133">Transmembrane helix</keyword>
<keyword evidence="3" id="KW-0597">Phosphoprotein</keyword>
<evidence type="ECO:0000313" key="9">
    <source>
        <dbReference type="EMBL" id="TJY68054.1"/>
    </source>
</evidence>
<feature type="transmembrane region" description="Helical" evidence="7">
    <location>
        <begin position="7"/>
        <end position="28"/>
    </location>
</feature>
<evidence type="ECO:0000256" key="5">
    <source>
        <dbReference type="ARBA" id="ARBA00022777"/>
    </source>
</evidence>
<dbReference type="Gene3D" id="1.10.287.130">
    <property type="match status" value="1"/>
</dbReference>
<dbReference type="PANTHER" id="PTHR45453:SF1">
    <property type="entry name" value="PHOSPHATE REGULON SENSOR PROTEIN PHOR"/>
    <property type="match status" value="1"/>
</dbReference>
<dbReference type="Pfam" id="PF02518">
    <property type="entry name" value="HATPase_c"/>
    <property type="match status" value="1"/>
</dbReference>
<evidence type="ECO:0000256" key="7">
    <source>
        <dbReference type="SAM" id="Phobius"/>
    </source>
</evidence>
<dbReference type="InterPro" id="IPR005467">
    <property type="entry name" value="His_kinase_dom"/>
</dbReference>
<comment type="catalytic activity">
    <reaction evidence="1">
        <text>ATP + protein L-histidine = ADP + protein N-phospho-L-histidine.</text>
        <dbReference type="EC" id="2.7.13.3"/>
    </reaction>
</comment>
<evidence type="ECO:0000256" key="4">
    <source>
        <dbReference type="ARBA" id="ARBA00022679"/>
    </source>
</evidence>
<evidence type="ECO:0000256" key="1">
    <source>
        <dbReference type="ARBA" id="ARBA00000085"/>
    </source>
</evidence>
<gene>
    <name evidence="9" type="ORF">FAZ19_01990</name>
</gene>
<evidence type="ECO:0000259" key="8">
    <source>
        <dbReference type="PROSITE" id="PS50109"/>
    </source>
</evidence>
<proteinExistence type="predicted"/>
<dbReference type="SUPFAM" id="SSF47384">
    <property type="entry name" value="Homodimeric domain of signal transducing histidine kinase"/>
    <property type="match status" value="1"/>
</dbReference>
<reference evidence="9 10" key="1">
    <citation type="submission" date="2019-04" db="EMBL/GenBank/DDBJ databases">
        <title>Sphingobacterium olei sp. nov., isolated from oil-contaminated soil.</title>
        <authorList>
            <person name="Liu B."/>
        </authorList>
    </citation>
    <scope>NUCLEOTIDE SEQUENCE [LARGE SCALE GENOMIC DNA]</scope>
    <source>
        <strain evidence="9 10">Y3L14</strain>
    </source>
</reference>